<protein>
    <recommendedName>
        <fullName evidence="2">DUF7924 domain-containing protein</fullName>
    </recommendedName>
</protein>
<evidence type="ECO:0000313" key="3">
    <source>
        <dbReference type="EMBL" id="KAA6411772.1"/>
    </source>
</evidence>
<dbReference type="Pfam" id="PF25545">
    <property type="entry name" value="DUF7924"/>
    <property type="match status" value="1"/>
</dbReference>
<dbReference type="PANTHER" id="PTHR42470:SF2">
    <property type="match status" value="1"/>
</dbReference>
<dbReference type="EMBL" id="VXIT01000006">
    <property type="protein sequence ID" value="KAA6411772.1"/>
    <property type="molecule type" value="Genomic_DNA"/>
</dbReference>
<feature type="compositionally biased region" description="Basic and acidic residues" evidence="1">
    <location>
        <begin position="98"/>
        <end position="120"/>
    </location>
</feature>
<feature type="compositionally biased region" description="Acidic residues" evidence="1">
    <location>
        <begin position="185"/>
        <end position="195"/>
    </location>
</feature>
<evidence type="ECO:0000259" key="2">
    <source>
        <dbReference type="Pfam" id="PF25545"/>
    </source>
</evidence>
<feature type="compositionally biased region" description="Polar residues" evidence="1">
    <location>
        <begin position="566"/>
        <end position="581"/>
    </location>
</feature>
<dbReference type="PANTHER" id="PTHR42470">
    <property type="entry name" value="VAST DOMAIN-CONTAINING PROTEIN"/>
    <property type="match status" value="1"/>
</dbReference>
<reference evidence="3 4" key="1">
    <citation type="submission" date="2019-09" db="EMBL/GenBank/DDBJ databases">
        <title>The hologenome of the rock-dwelling lichen Lasallia pustulata.</title>
        <authorList>
            <person name="Greshake Tzovaras B."/>
            <person name="Segers F."/>
            <person name="Bicker A."/>
            <person name="Dal Grande F."/>
            <person name="Otte J."/>
            <person name="Hankeln T."/>
            <person name="Schmitt I."/>
            <person name="Ebersberger I."/>
        </authorList>
    </citation>
    <scope>NUCLEOTIDE SEQUENCE [LARGE SCALE GENOMIC DNA]</scope>
    <source>
        <strain evidence="3">A1-1</strain>
    </source>
</reference>
<dbReference type="AlphaFoldDB" id="A0A5M8PS08"/>
<organism evidence="3 4">
    <name type="scientific">Lasallia pustulata</name>
    <dbReference type="NCBI Taxonomy" id="136370"/>
    <lineage>
        <taxon>Eukaryota</taxon>
        <taxon>Fungi</taxon>
        <taxon>Dikarya</taxon>
        <taxon>Ascomycota</taxon>
        <taxon>Pezizomycotina</taxon>
        <taxon>Lecanoromycetes</taxon>
        <taxon>OSLEUM clade</taxon>
        <taxon>Umbilicariomycetidae</taxon>
        <taxon>Umbilicariales</taxon>
        <taxon>Umbilicariaceae</taxon>
        <taxon>Lasallia</taxon>
    </lineage>
</organism>
<evidence type="ECO:0000313" key="4">
    <source>
        <dbReference type="Proteomes" id="UP000324767"/>
    </source>
</evidence>
<dbReference type="Proteomes" id="UP000324767">
    <property type="component" value="Unassembled WGS sequence"/>
</dbReference>
<accession>A0A5M8PS08</accession>
<dbReference type="OrthoDB" id="5132737at2759"/>
<comment type="caution">
    <text evidence="3">The sequence shown here is derived from an EMBL/GenBank/DDBJ whole genome shotgun (WGS) entry which is preliminary data.</text>
</comment>
<feature type="region of interest" description="Disordered" evidence="1">
    <location>
        <begin position="532"/>
        <end position="606"/>
    </location>
</feature>
<feature type="region of interest" description="Disordered" evidence="1">
    <location>
        <begin position="177"/>
        <end position="199"/>
    </location>
</feature>
<feature type="region of interest" description="Disordered" evidence="1">
    <location>
        <begin position="211"/>
        <end position="231"/>
    </location>
</feature>
<dbReference type="InterPro" id="IPR057684">
    <property type="entry name" value="DUF7924"/>
</dbReference>
<gene>
    <name evidence="3" type="ORF">FRX48_03922</name>
</gene>
<feature type="region of interest" description="Disordered" evidence="1">
    <location>
        <begin position="69"/>
        <end position="138"/>
    </location>
</feature>
<evidence type="ECO:0000256" key="1">
    <source>
        <dbReference type="SAM" id="MobiDB-lite"/>
    </source>
</evidence>
<name>A0A5M8PS08_9LECA</name>
<feature type="domain" description="DUF7924" evidence="2">
    <location>
        <begin position="288"/>
        <end position="514"/>
    </location>
</feature>
<proteinExistence type="predicted"/>
<sequence>MRFLPRRLPRQRSTESTFPTYCQTLEEPGGNLQYWKTVVARQHDMEKEQLQPARRKSARLADMQRHRLQRKNGIYKRAIPSASTGNCPGNKNPGELLTPKEHLDSDRSPDRRRERSREADDPTPTVPAEPPQKRPRTELEISAIQDEPTREAASYSIIHWVQKGTWPKEYFEQDGETRQALESYGESEEIEIEDWPDPRLEQRTNMPHYLFARPKPESSLTTPSDQQSREAKAVAYRRRSYEMGLATKGSFLEESMEGITQASTKLCRTLLSTKQTLPEDSLFRDDLFKKTCRNLHTRNEEAMVIRDISLLIVPSAQTLATYGAANLDHLVESVNECWNSAITVFGPRPQPDYSVGFGRSAFTNDQLKKLAPFVGEVPDTVTSYFMATWRMYFPFLTCEVKCGAGNLEVADRQNAQSMTVAVRAVLELYKYVKREKELHGEILAFSISHDDRTVRIYGHYALIKGKETSFYRHPVHGFDFTALDGRDKWTAYTFVRNIYDKHMPILYERICSAINDLPNVDFEVSQQSELNFPEDPQLQPPQAPGGHFRTPSNAESMSLGEEDSLVGSSVTTPQTSMTQEVQRPFKSPRTHAAGSSSADQLEQART</sequence>